<keyword evidence="1" id="KW-0472">Membrane</keyword>
<organism evidence="2 3">
    <name type="scientific">Oceanobacillus jeddahense</name>
    <dbReference type="NCBI Taxonomy" id="1462527"/>
    <lineage>
        <taxon>Bacteria</taxon>
        <taxon>Bacillati</taxon>
        <taxon>Bacillota</taxon>
        <taxon>Bacilli</taxon>
        <taxon>Bacillales</taxon>
        <taxon>Bacillaceae</taxon>
        <taxon>Oceanobacillus</taxon>
    </lineage>
</organism>
<keyword evidence="3" id="KW-1185">Reference proteome</keyword>
<evidence type="ECO:0000313" key="3">
    <source>
        <dbReference type="Proteomes" id="UP001059773"/>
    </source>
</evidence>
<proteinExistence type="predicted"/>
<reference evidence="2" key="1">
    <citation type="submission" date="2022-07" db="EMBL/GenBank/DDBJ databases">
        <title>FELIX.</title>
        <authorList>
            <person name="Wan K.H."/>
            <person name="Park S."/>
            <person name="Lawrence Q."/>
            <person name="Eichenberger J.P."/>
            <person name="Booth B.W."/>
            <person name="Piaggio A.J."/>
            <person name="Chandler J.C."/>
            <person name="Franklin A.B."/>
            <person name="Celniker S.E."/>
        </authorList>
    </citation>
    <scope>NUCLEOTIDE SEQUENCE</scope>
    <source>
        <strain evidence="2">QA-1986 374</strain>
    </source>
</reference>
<keyword evidence="1" id="KW-1133">Transmembrane helix</keyword>
<dbReference type="RefSeq" id="WP_256706637.1">
    <property type="nucleotide sequence ID" value="NZ_CP101914.1"/>
</dbReference>
<protein>
    <submittedName>
        <fullName evidence="2">Uncharacterized protein</fullName>
    </submittedName>
</protein>
<accession>A0ABY5JLM2</accession>
<evidence type="ECO:0000313" key="2">
    <source>
        <dbReference type="EMBL" id="UUI01205.1"/>
    </source>
</evidence>
<evidence type="ECO:0000256" key="1">
    <source>
        <dbReference type="SAM" id="Phobius"/>
    </source>
</evidence>
<keyword evidence="1" id="KW-0812">Transmembrane</keyword>
<dbReference type="Proteomes" id="UP001059773">
    <property type="component" value="Chromosome"/>
</dbReference>
<sequence>MWENITNIFQLAILGLLAFFLFKNAKIRFISQKNYVHKRFGNKRDITYKKFHGVEYYHFRVKKNEIITVSYDVSVEEGSLRLEWRDRKDLLHDHTFFESESVEFSFTAKRRIHYIKLEANQTRGGVSIEMIRKNPDNHTIIR</sequence>
<name>A0ABY5JLM2_9BACI</name>
<gene>
    <name evidence="2" type="ORF">NP439_14170</name>
</gene>
<feature type="transmembrane region" description="Helical" evidence="1">
    <location>
        <begin position="6"/>
        <end position="22"/>
    </location>
</feature>
<dbReference type="EMBL" id="CP101914">
    <property type="protein sequence ID" value="UUI01205.1"/>
    <property type="molecule type" value="Genomic_DNA"/>
</dbReference>